<evidence type="ECO:0000313" key="1">
    <source>
        <dbReference type="EMBL" id="QLH03802.1"/>
    </source>
</evidence>
<dbReference type="OrthoDB" id="44at2157"/>
<accession>A0A7D5R7U6</accession>
<name>A0A7D5R7U6_9ARCH</name>
<dbReference type="EMBL" id="CP026993">
    <property type="protein sequence ID" value="QLH03802.1"/>
    <property type="molecule type" value="Genomic_DNA"/>
</dbReference>
<organism evidence="1 2">
    <name type="scientific">Nitrosopumilus cobalaminigenes</name>
    <dbReference type="NCBI Taxonomy" id="1470066"/>
    <lineage>
        <taxon>Archaea</taxon>
        <taxon>Nitrososphaerota</taxon>
        <taxon>Nitrososphaeria</taxon>
        <taxon>Nitrosopumilales</taxon>
        <taxon>Nitrosopumilaceae</taxon>
        <taxon>Nitrosopumilus</taxon>
    </lineage>
</organism>
<keyword evidence="2" id="KW-1185">Reference proteome</keyword>
<protein>
    <submittedName>
        <fullName evidence="1">Uncharacterized protein</fullName>
    </submittedName>
</protein>
<evidence type="ECO:0000313" key="2">
    <source>
        <dbReference type="Proteomes" id="UP000509771"/>
    </source>
</evidence>
<gene>
    <name evidence="1" type="ORF">C5F47_04270</name>
</gene>
<proteinExistence type="predicted"/>
<dbReference type="KEGG" id="ncl:C5F47_04270"/>
<reference evidence="1 2" key="1">
    <citation type="submission" date="2018-02" db="EMBL/GenBank/DDBJ databases">
        <title>Complete genome of Nitrosopumilus cobalaminigenes HCA1.</title>
        <authorList>
            <person name="Qin W."/>
            <person name="Zheng Y."/>
            <person name="Stahl D.A."/>
        </authorList>
    </citation>
    <scope>NUCLEOTIDE SEQUENCE [LARGE SCALE GENOMIC DNA]</scope>
    <source>
        <strain evidence="1 2">HCA1</strain>
    </source>
</reference>
<dbReference type="Proteomes" id="UP000509771">
    <property type="component" value="Chromosome"/>
</dbReference>
<dbReference type="AlphaFoldDB" id="A0A7D5R7U6"/>
<sequence>MEGPSEINSVFWNEEKKSWDYKMIKVDEYFGFTECQQCRKPMSHNVKTDGEFKMVYVKCACANRK</sequence>